<accession>A0A915E0F5</accession>
<dbReference type="PANTHER" id="PTHR31578:SF3">
    <property type="entry name" value="NEMATODE SPECIFIC PEPTIDE FAMILY"/>
    <property type="match status" value="1"/>
</dbReference>
<name>A0A915E0F5_9BILA</name>
<proteinExistence type="predicted"/>
<organism evidence="1 2">
    <name type="scientific">Ditylenchus dipsaci</name>
    <dbReference type="NCBI Taxonomy" id="166011"/>
    <lineage>
        <taxon>Eukaryota</taxon>
        <taxon>Metazoa</taxon>
        <taxon>Ecdysozoa</taxon>
        <taxon>Nematoda</taxon>
        <taxon>Chromadorea</taxon>
        <taxon>Rhabditida</taxon>
        <taxon>Tylenchina</taxon>
        <taxon>Tylenchomorpha</taxon>
        <taxon>Sphaerularioidea</taxon>
        <taxon>Anguinidae</taxon>
        <taxon>Anguininae</taxon>
        <taxon>Ditylenchus</taxon>
    </lineage>
</organism>
<sequence length="305" mass="34361">MPNPPPQEDTWAFQLYGTPFPEMPVKCFGQQNQYVALWYKHGKPIHGRAWNNNGVVEASFPYSKAELTGTRDLKGEIQVLQYKGDHLSLGYWYNWIKYKERKVKPDSERQLVKCGESMPILWASRPEGALLGYLDLATEAALFSHDKTTTKVTGNALDDMLIIVRELKGGPQTCECIECVPPVAPAAPPPPPPPPANLIMTHNWPTSELVIRFLLLKLFVLLVSGEPVMGRIWNDKGKIAACFSWGGHEYRNSIGSIQVLLDLPERVRDMTMIGALSKKLLTFLRTRNGIRCTSIITREISRLVF</sequence>
<dbReference type="InterPro" id="IPR021010">
    <property type="entry name" value="Cytosolic_motility_protein"/>
</dbReference>
<dbReference type="PANTHER" id="PTHR31578">
    <property type="entry name" value="PROTEIN CBG21223-RELATED"/>
    <property type="match status" value="1"/>
</dbReference>
<evidence type="ECO:0000313" key="1">
    <source>
        <dbReference type="Proteomes" id="UP000887574"/>
    </source>
</evidence>
<keyword evidence="1" id="KW-1185">Reference proteome</keyword>
<dbReference type="Proteomes" id="UP000887574">
    <property type="component" value="Unplaced"/>
</dbReference>
<dbReference type="WBParaSite" id="jg24592">
    <property type="protein sequence ID" value="jg24592"/>
    <property type="gene ID" value="jg24592"/>
</dbReference>
<protein>
    <submittedName>
        <fullName evidence="2">Uncharacterized protein</fullName>
    </submittedName>
</protein>
<evidence type="ECO:0000313" key="2">
    <source>
        <dbReference type="WBParaSite" id="jg24592"/>
    </source>
</evidence>
<dbReference type="SUPFAM" id="SSF141739">
    <property type="entry name" value="MFPT repeat-like"/>
    <property type="match status" value="2"/>
</dbReference>
<dbReference type="Pfam" id="PF12150">
    <property type="entry name" value="MFP2b"/>
    <property type="match status" value="2"/>
</dbReference>
<reference evidence="2" key="1">
    <citation type="submission" date="2022-11" db="UniProtKB">
        <authorList>
            <consortium name="WormBaseParasite"/>
        </authorList>
    </citation>
    <scope>IDENTIFICATION</scope>
</reference>
<dbReference type="AlphaFoldDB" id="A0A915E0F5"/>